<evidence type="ECO:0000313" key="4">
    <source>
        <dbReference type="Proteomes" id="UP000007488"/>
    </source>
</evidence>
<accession>F0SUF8</accession>
<protein>
    <submittedName>
        <fullName evidence="3">Methyltransferase</fullName>
    </submittedName>
</protein>
<reference evidence="3 4" key="1">
    <citation type="journal article" date="2011" name="Stand. Genomic Sci.">
        <title>Complete genome sequence of Syntrophobotulus glycolicus type strain (FlGlyR).</title>
        <authorList>
            <person name="Han C."/>
            <person name="Mwirichia R."/>
            <person name="Chertkov O."/>
            <person name="Held B."/>
            <person name="Lapidus A."/>
            <person name="Nolan M."/>
            <person name="Lucas S."/>
            <person name="Hammon N."/>
            <person name="Deshpande S."/>
            <person name="Cheng J.F."/>
            <person name="Tapia R."/>
            <person name="Goodwin L."/>
            <person name="Pitluck S."/>
            <person name="Huntemann M."/>
            <person name="Liolios K."/>
            <person name="Ivanova N."/>
            <person name="Pagani I."/>
            <person name="Mavromatis K."/>
            <person name="Ovchinikova G."/>
            <person name="Pati A."/>
            <person name="Chen A."/>
            <person name="Palaniappan K."/>
            <person name="Land M."/>
            <person name="Hauser L."/>
            <person name="Brambilla E.M."/>
            <person name="Rohde M."/>
            <person name="Spring S."/>
            <person name="Sikorski J."/>
            <person name="Goker M."/>
            <person name="Woyke T."/>
            <person name="Bristow J."/>
            <person name="Eisen J.A."/>
            <person name="Markowitz V."/>
            <person name="Hugenholtz P."/>
            <person name="Kyrpides N.C."/>
            <person name="Klenk H.P."/>
            <person name="Detter J.C."/>
        </authorList>
    </citation>
    <scope>NUCLEOTIDE SEQUENCE [LARGE SCALE GENOMIC DNA]</scope>
    <source>
        <strain evidence="4">DSM 8271 / FlGlyR</strain>
    </source>
</reference>
<dbReference type="GO" id="GO:0003676">
    <property type="term" value="F:nucleic acid binding"/>
    <property type="evidence" value="ECO:0007669"/>
    <property type="project" value="InterPro"/>
</dbReference>
<dbReference type="CDD" id="cd02440">
    <property type="entry name" value="AdoMet_MTases"/>
    <property type="match status" value="1"/>
</dbReference>
<dbReference type="GO" id="GO:0031167">
    <property type="term" value="P:rRNA methylation"/>
    <property type="evidence" value="ECO:0007669"/>
    <property type="project" value="InterPro"/>
</dbReference>
<dbReference type="KEGG" id="sgy:Sgly_2320"/>
<evidence type="ECO:0000256" key="2">
    <source>
        <dbReference type="ARBA" id="ARBA00022679"/>
    </source>
</evidence>
<dbReference type="EMBL" id="CP002547">
    <property type="protein sequence ID" value="ADY56608.1"/>
    <property type="molecule type" value="Genomic_DNA"/>
</dbReference>
<sequence>MRIIAGDFKGRKLKAVPGMTTRPTSDKVKGAVFNILGTKVMEAKVLDLFAGTGNLGLEALSRGAQKVVLVEKDPMAWNIIKDNICFLENEKRLFSYKSDSFRFLQQHRGESYNLIFLDPPYHRDLAERAIEALHFGAYLEPAGVIVVETASDEVFDNLPEMLEVRIEREYGDTKVWFIQGKNTGRV</sequence>
<dbReference type="OrthoDB" id="9803017at2"/>
<dbReference type="GO" id="GO:0008168">
    <property type="term" value="F:methyltransferase activity"/>
    <property type="evidence" value="ECO:0007669"/>
    <property type="project" value="UniProtKB-KW"/>
</dbReference>
<dbReference type="HOGENOM" id="CLU_075826_0_2_9"/>
<dbReference type="PROSITE" id="PS00092">
    <property type="entry name" value="N6_MTASE"/>
    <property type="match status" value="1"/>
</dbReference>
<dbReference type="PANTHER" id="PTHR43542:SF1">
    <property type="entry name" value="METHYLTRANSFERASE"/>
    <property type="match status" value="1"/>
</dbReference>
<dbReference type="SUPFAM" id="SSF53335">
    <property type="entry name" value="S-adenosyl-L-methionine-dependent methyltransferases"/>
    <property type="match status" value="1"/>
</dbReference>
<dbReference type="InterPro" id="IPR002052">
    <property type="entry name" value="DNA_methylase_N6_adenine_CS"/>
</dbReference>
<gene>
    <name evidence="3" type="ordered locus">Sgly_2320</name>
</gene>
<dbReference type="STRING" id="645991.Sgly_2320"/>
<proteinExistence type="predicted"/>
<reference evidence="4" key="2">
    <citation type="submission" date="2011-02" db="EMBL/GenBank/DDBJ databases">
        <title>The complete genome of Syntrophobotulus glycolicus DSM 8271.</title>
        <authorList>
            <person name="Lucas S."/>
            <person name="Copeland A."/>
            <person name="Lapidus A."/>
            <person name="Bruce D."/>
            <person name="Goodwin L."/>
            <person name="Pitluck S."/>
            <person name="Kyrpides N."/>
            <person name="Mavromatis K."/>
            <person name="Pagani I."/>
            <person name="Ivanova N."/>
            <person name="Mikhailova N."/>
            <person name="Chertkov O."/>
            <person name="Held B."/>
            <person name="Detter J.C."/>
            <person name="Tapia R."/>
            <person name="Han C."/>
            <person name="Land M."/>
            <person name="Hauser L."/>
            <person name="Markowitz V."/>
            <person name="Cheng J.-F."/>
            <person name="Hugenholtz P."/>
            <person name="Woyke T."/>
            <person name="Wu D."/>
            <person name="Spring S."/>
            <person name="Schroeder M."/>
            <person name="Brambilla E."/>
            <person name="Klenk H.-P."/>
            <person name="Eisen J.A."/>
        </authorList>
    </citation>
    <scope>NUCLEOTIDE SEQUENCE [LARGE SCALE GENOMIC DNA]</scope>
    <source>
        <strain evidence="4">DSM 8271 / FlGlyR</strain>
    </source>
</reference>
<dbReference type="NCBIfam" id="TIGR00095">
    <property type="entry name" value="16S rRNA (guanine(966)-N(2))-methyltransferase RsmD"/>
    <property type="match status" value="1"/>
</dbReference>
<dbReference type="Pfam" id="PF03602">
    <property type="entry name" value="Cons_hypoth95"/>
    <property type="match status" value="1"/>
</dbReference>
<evidence type="ECO:0000313" key="3">
    <source>
        <dbReference type="EMBL" id="ADY56608.1"/>
    </source>
</evidence>
<dbReference type="RefSeq" id="WP_013625473.1">
    <property type="nucleotide sequence ID" value="NC_015172.1"/>
</dbReference>
<dbReference type="eggNOG" id="COG0742">
    <property type="taxonomic scope" value="Bacteria"/>
</dbReference>
<dbReference type="Gene3D" id="3.40.50.150">
    <property type="entry name" value="Vaccinia Virus protein VP39"/>
    <property type="match status" value="1"/>
</dbReference>
<dbReference type="InterPro" id="IPR029063">
    <property type="entry name" value="SAM-dependent_MTases_sf"/>
</dbReference>
<dbReference type="Proteomes" id="UP000007488">
    <property type="component" value="Chromosome"/>
</dbReference>
<name>F0SUF8_SYNGF</name>
<dbReference type="InterPro" id="IPR004398">
    <property type="entry name" value="RNA_MeTrfase_RsmD"/>
</dbReference>
<dbReference type="PIRSF" id="PIRSF004553">
    <property type="entry name" value="CHP00095"/>
    <property type="match status" value="1"/>
</dbReference>
<dbReference type="PANTHER" id="PTHR43542">
    <property type="entry name" value="METHYLTRANSFERASE"/>
    <property type="match status" value="1"/>
</dbReference>
<dbReference type="AlphaFoldDB" id="F0SUF8"/>
<keyword evidence="4" id="KW-1185">Reference proteome</keyword>
<keyword evidence="2" id="KW-0808">Transferase</keyword>
<evidence type="ECO:0000256" key="1">
    <source>
        <dbReference type="ARBA" id="ARBA00022603"/>
    </source>
</evidence>
<organism evidence="3 4">
    <name type="scientific">Syntrophobotulus glycolicus (strain DSM 8271 / FlGlyR)</name>
    <dbReference type="NCBI Taxonomy" id="645991"/>
    <lineage>
        <taxon>Bacteria</taxon>
        <taxon>Bacillati</taxon>
        <taxon>Bacillota</taxon>
        <taxon>Clostridia</taxon>
        <taxon>Eubacteriales</taxon>
        <taxon>Desulfitobacteriaceae</taxon>
        <taxon>Syntrophobotulus</taxon>
    </lineage>
</organism>
<keyword evidence="1 3" id="KW-0489">Methyltransferase</keyword>